<gene>
    <name evidence="2" type="ORF">Fot_15060</name>
</gene>
<feature type="chain" id="PRO_5044894093" evidence="1">
    <location>
        <begin position="24"/>
        <end position="152"/>
    </location>
</feature>
<dbReference type="EMBL" id="JBFOLJ010000004">
    <property type="protein sequence ID" value="KAL2545827.1"/>
    <property type="molecule type" value="Genomic_DNA"/>
</dbReference>
<accession>A0ABD1W8D9</accession>
<reference evidence="3" key="1">
    <citation type="submission" date="2024-07" db="EMBL/GenBank/DDBJ databases">
        <title>Two chromosome-level genome assemblies of Korean endemic species Abeliophyllum distichum and Forsythia ovata (Oleaceae).</title>
        <authorList>
            <person name="Jang H."/>
        </authorList>
    </citation>
    <scope>NUCLEOTIDE SEQUENCE [LARGE SCALE GENOMIC DNA]</scope>
</reference>
<protein>
    <submittedName>
        <fullName evidence="2">Bromodomain-containing protein 7/9</fullName>
    </submittedName>
</protein>
<proteinExistence type="predicted"/>
<feature type="signal peptide" evidence="1">
    <location>
        <begin position="1"/>
        <end position="23"/>
    </location>
</feature>
<dbReference type="AlphaFoldDB" id="A0ABD1W8D9"/>
<comment type="caution">
    <text evidence="2">The sequence shown here is derived from an EMBL/GenBank/DDBJ whole genome shotgun (WGS) entry which is preliminary data.</text>
</comment>
<dbReference type="Proteomes" id="UP001604277">
    <property type="component" value="Unassembled WGS sequence"/>
</dbReference>
<name>A0ABD1W8D9_9LAMI</name>
<evidence type="ECO:0000313" key="2">
    <source>
        <dbReference type="EMBL" id="KAL2545827.1"/>
    </source>
</evidence>
<keyword evidence="1" id="KW-0732">Signal</keyword>
<keyword evidence="3" id="KW-1185">Reference proteome</keyword>
<sequence length="152" mass="17153">MVKITLIGWLIGMMNFQVRTCGACAPDMSSMFSDFSSGADMKYGKKQFTVDENMRDTYKQFHPLSSGNEPPVFSNSAGDMKRLMPLCILINSRKMQQQVLNDYAGLYIAMSTYTWCTVLNRIRDFLPSPAAAILLPLQQQLLVEPKIRSIVI</sequence>
<evidence type="ECO:0000313" key="3">
    <source>
        <dbReference type="Proteomes" id="UP001604277"/>
    </source>
</evidence>
<organism evidence="2 3">
    <name type="scientific">Forsythia ovata</name>
    <dbReference type="NCBI Taxonomy" id="205694"/>
    <lineage>
        <taxon>Eukaryota</taxon>
        <taxon>Viridiplantae</taxon>
        <taxon>Streptophyta</taxon>
        <taxon>Embryophyta</taxon>
        <taxon>Tracheophyta</taxon>
        <taxon>Spermatophyta</taxon>
        <taxon>Magnoliopsida</taxon>
        <taxon>eudicotyledons</taxon>
        <taxon>Gunneridae</taxon>
        <taxon>Pentapetalae</taxon>
        <taxon>asterids</taxon>
        <taxon>lamiids</taxon>
        <taxon>Lamiales</taxon>
        <taxon>Oleaceae</taxon>
        <taxon>Forsythieae</taxon>
        <taxon>Forsythia</taxon>
    </lineage>
</organism>
<evidence type="ECO:0000256" key="1">
    <source>
        <dbReference type="SAM" id="SignalP"/>
    </source>
</evidence>